<name>A0A7J9I243_9ROSI</name>
<accession>A0A7J9I243</accession>
<organism evidence="1 2">
    <name type="scientific">Gossypium harknessii</name>
    <dbReference type="NCBI Taxonomy" id="34285"/>
    <lineage>
        <taxon>Eukaryota</taxon>
        <taxon>Viridiplantae</taxon>
        <taxon>Streptophyta</taxon>
        <taxon>Embryophyta</taxon>
        <taxon>Tracheophyta</taxon>
        <taxon>Spermatophyta</taxon>
        <taxon>Magnoliopsida</taxon>
        <taxon>eudicotyledons</taxon>
        <taxon>Gunneridae</taxon>
        <taxon>Pentapetalae</taxon>
        <taxon>rosids</taxon>
        <taxon>malvids</taxon>
        <taxon>Malvales</taxon>
        <taxon>Malvaceae</taxon>
        <taxon>Malvoideae</taxon>
        <taxon>Gossypium</taxon>
    </lineage>
</organism>
<dbReference type="OrthoDB" id="10410281at2759"/>
<comment type="caution">
    <text evidence="1">The sequence shown here is derived from an EMBL/GenBank/DDBJ whole genome shotgun (WGS) entry which is preliminary data.</text>
</comment>
<evidence type="ECO:0000313" key="2">
    <source>
        <dbReference type="Proteomes" id="UP000593560"/>
    </source>
</evidence>
<gene>
    <name evidence="1" type="ORF">Gohar_000624</name>
</gene>
<evidence type="ECO:0000313" key="1">
    <source>
        <dbReference type="EMBL" id="MBA0815903.1"/>
    </source>
</evidence>
<protein>
    <submittedName>
        <fullName evidence="1">Uncharacterized protein</fullName>
    </submittedName>
</protein>
<sequence>MLEDWILGTCINNLSESALDVIYGHLRDARFFYVARMLGGLNWIPYLSVLWSKDGDRRHTYFIFPAVSVQLHLRTLVYNSVYQSMGKLLWGQLLVPIGVQNASNYRGRCLTSLRVAESR</sequence>
<dbReference type="Proteomes" id="UP000593560">
    <property type="component" value="Unassembled WGS sequence"/>
</dbReference>
<proteinExistence type="predicted"/>
<dbReference type="EMBL" id="JABFAD010000013">
    <property type="protein sequence ID" value="MBA0815903.1"/>
    <property type="molecule type" value="Genomic_DNA"/>
</dbReference>
<dbReference type="AlphaFoldDB" id="A0A7J9I243"/>
<keyword evidence="2" id="KW-1185">Reference proteome</keyword>
<reference evidence="1 2" key="1">
    <citation type="journal article" date="2019" name="Genome Biol. Evol.">
        <title>Insights into the evolution of the New World diploid cottons (Gossypium, subgenus Houzingenia) based on genome sequencing.</title>
        <authorList>
            <person name="Grover C.E."/>
            <person name="Arick M.A. 2nd"/>
            <person name="Thrash A."/>
            <person name="Conover J.L."/>
            <person name="Sanders W.S."/>
            <person name="Peterson D.G."/>
            <person name="Frelichowski J.E."/>
            <person name="Scheffler J.A."/>
            <person name="Scheffler B.E."/>
            <person name="Wendel J.F."/>
        </authorList>
    </citation>
    <scope>NUCLEOTIDE SEQUENCE [LARGE SCALE GENOMIC DNA]</scope>
    <source>
        <strain evidence="1">0</strain>
        <tissue evidence="1">Leaf</tissue>
    </source>
</reference>